<sequence>MTDREPPMTSSEGAFARATGRTVPAEDGGADKPRYRRYQYDLIAPHCGRSVLEVGAGLGEFAAQFTGLDRLVVTDVDPDAVTLLKNRFADRTEVEAHQFDLAGPQRLDRPVDTAVAINVLEHFEDDAHVLAVLARSVVPGGTIVLWVPGYQSLFSEFDRRVGHFRRYTPATLRDAIRRAGLACELSRPVNLLGGVAWWAAMRLGKVQGPRTGAVGVYDRVLVPATRVLDRLLPIPFGQSVLAVARVPDDVPQAGKAR</sequence>
<reference evidence="4" key="1">
    <citation type="journal article" date="2019" name="Int. J. Syst. Evol. Microbiol.">
        <title>The Global Catalogue of Microorganisms (GCM) 10K type strain sequencing project: providing services to taxonomists for standard genome sequencing and annotation.</title>
        <authorList>
            <consortium name="The Broad Institute Genomics Platform"/>
            <consortium name="The Broad Institute Genome Sequencing Center for Infectious Disease"/>
            <person name="Wu L."/>
            <person name="Ma J."/>
        </authorList>
    </citation>
    <scope>NUCLEOTIDE SEQUENCE [LARGE SCALE GENOMIC DNA]</scope>
    <source>
        <strain evidence="4">JCM 16702</strain>
    </source>
</reference>
<comment type="caution">
    <text evidence="3">The sequence shown here is derived from an EMBL/GenBank/DDBJ whole genome shotgun (WGS) entry which is preliminary data.</text>
</comment>
<name>A0ABP7V1Z9_9ACTN</name>
<dbReference type="EMBL" id="BAAAZG010000001">
    <property type="protein sequence ID" value="GAA4057559.1"/>
    <property type="molecule type" value="Genomic_DNA"/>
</dbReference>
<dbReference type="CDD" id="cd02440">
    <property type="entry name" value="AdoMet_MTases"/>
    <property type="match status" value="1"/>
</dbReference>
<accession>A0ABP7V1Z9</accession>
<dbReference type="InterPro" id="IPR013217">
    <property type="entry name" value="Methyltransf_12"/>
</dbReference>
<dbReference type="Pfam" id="PF08242">
    <property type="entry name" value="Methyltransf_12"/>
    <property type="match status" value="1"/>
</dbReference>
<evidence type="ECO:0000259" key="2">
    <source>
        <dbReference type="Pfam" id="PF08242"/>
    </source>
</evidence>
<feature type="region of interest" description="Disordered" evidence="1">
    <location>
        <begin position="1"/>
        <end position="30"/>
    </location>
</feature>
<dbReference type="InterPro" id="IPR029063">
    <property type="entry name" value="SAM-dependent_MTases_sf"/>
</dbReference>
<dbReference type="PANTHER" id="PTHR43861">
    <property type="entry name" value="TRANS-ACONITATE 2-METHYLTRANSFERASE-RELATED"/>
    <property type="match status" value="1"/>
</dbReference>
<evidence type="ECO:0000313" key="4">
    <source>
        <dbReference type="Proteomes" id="UP001500683"/>
    </source>
</evidence>
<feature type="domain" description="Methyltransferase type 12" evidence="2">
    <location>
        <begin position="52"/>
        <end position="143"/>
    </location>
</feature>
<protein>
    <recommendedName>
        <fullName evidence="2">Methyltransferase type 12 domain-containing protein</fullName>
    </recommendedName>
</protein>
<dbReference type="SUPFAM" id="SSF53335">
    <property type="entry name" value="S-adenosyl-L-methionine-dependent methyltransferases"/>
    <property type="match status" value="1"/>
</dbReference>
<organism evidence="3 4">
    <name type="scientific">Actinomadura miaoliensis</name>
    <dbReference type="NCBI Taxonomy" id="430685"/>
    <lineage>
        <taxon>Bacteria</taxon>
        <taxon>Bacillati</taxon>
        <taxon>Actinomycetota</taxon>
        <taxon>Actinomycetes</taxon>
        <taxon>Streptosporangiales</taxon>
        <taxon>Thermomonosporaceae</taxon>
        <taxon>Actinomadura</taxon>
    </lineage>
</organism>
<dbReference type="Gene3D" id="3.40.50.150">
    <property type="entry name" value="Vaccinia Virus protein VP39"/>
    <property type="match status" value="1"/>
</dbReference>
<evidence type="ECO:0000256" key="1">
    <source>
        <dbReference type="SAM" id="MobiDB-lite"/>
    </source>
</evidence>
<dbReference type="Proteomes" id="UP001500683">
    <property type="component" value="Unassembled WGS sequence"/>
</dbReference>
<gene>
    <name evidence="3" type="ORF">GCM10022214_06930</name>
</gene>
<evidence type="ECO:0000313" key="3">
    <source>
        <dbReference type="EMBL" id="GAA4057559.1"/>
    </source>
</evidence>
<proteinExistence type="predicted"/>
<keyword evidence="4" id="KW-1185">Reference proteome</keyword>